<keyword evidence="7" id="KW-1185">Reference proteome</keyword>
<dbReference type="RefSeq" id="XP_018067787.1">
    <property type="nucleotide sequence ID" value="XM_018218651.1"/>
</dbReference>
<dbReference type="AlphaFoldDB" id="A0A194X0N9"/>
<feature type="transmembrane region" description="Helical" evidence="5">
    <location>
        <begin position="126"/>
        <end position="147"/>
    </location>
</feature>
<dbReference type="GO" id="GO:0005886">
    <property type="term" value="C:plasma membrane"/>
    <property type="evidence" value="ECO:0007669"/>
    <property type="project" value="TreeGrafter"/>
</dbReference>
<dbReference type="EMBL" id="KQ947422">
    <property type="protein sequence ID" value="KUJ13432.1"/>
    <property type="molecule type" value="Genomic_DNA"/>
</dbReference>
<evidence type="ECO:0000256" key="1">
    <source>
        <dbReference type="ARBA" id="ARBA00004141"/>
    </source>
</evidence>
<sequence length="351" mass="38895">MSSVPHGDVDLAEAVPALVGSILSAIGTLFILATYYFIPPNPTHIRHTLIRNLAVAEFGLHFTTSISGFMIVGRGRDLNDGPGCVLSGFTTQLFSTAIDFNMLVILMVLSYMTYRGFNLKKPRRSVTLGLIITPWLFPSITAIIGLAENLYHPVSGNWCWVDANPVYLRFVFKYGSLFAIMIALVAMGLFIRIYLLKQKVASPEEGHRPEVLSAESEKKDKPQYTCSEVEIDAEAVSPTQSDKKDKNEYTCTEVEEIEVGDEDEALVMSERRRTLQLLSGYPIFYVILWLPGIANRVAEATGHPSRALAIAQSTNSYVGFANAVTFGWSEVRRQFGVHKMLELTLGFILSG</sequence>
<evidence type="ECO:0000256" key="3">
    <source>
        <dbReference type="ARBA" id="ARBA00022989"/>
    </source>
</evidence>
<name>A0A194X0N9_MOLSC</name>
<feature type="transmembrane region" description="Helical" evidence="5">
    <location>
        <begin position="15"/>
        <end position="38"/>
    </location>
</feature>
<dbReference type="SUPFAM" id="SSF81321">
    <property type="entry name" value="Family A G protein-coupled receptor-like"/>
    <property type="match status" value="1"/>
</dbReference>
<evidence type="ECO:0000313" key="7">
    <source>
        <dbReference type="Proteomes" id="UP000070700"/>
    </source>
</evidence>
<dbReference type="Pfam" id="PF05462">
    <property type="entry name" value="Dicty_CAR"/>
    <property type="match status" value="1"/>
</dbReference>
<feature type="transmembrane region" description="Helical" evidence="5">
    <location>
        <begin position="275"/>
        <end position="294"/>
    </location>
</feature>
<evidence type="ECO:0000256" key="2">
    <source>
        <dbReference type="ARBA" id="ARBA00022692"/>
    </source>
</evidence>
<feature type="transmembrane region" description="Helical" evidence="5">
    <location>
        <begin position="174"/>
        <end position="195"/>
    </location>
</feature>
<dbReference type="OrthoDB" id="100006at2759"/>
<dbReference type="InParanoid" id="A0A194X0N9"/>
<dbReference type="GO" id="GO:0007189">
    <property type="term" value="P:adenylate cyclase-activating G protein-coupled receptor signaling pathway"/>
    <property type="evidence" value="ECO:0007669"/>
    <property type="project" value="TreeGrafter"/>
</dbReference>
<keyword evidence="2 5" id="KW-0812">Transmembrane</keyword>
<keyword evidence="3 5" id="KW-1133">Transmembrane helix</keyword>
<gene>
    <name evidence="6" type="ORF">LY89DRAFT_721442</name>
</gene>
<protein>
    <submittedName>
        <fullName evidence="6">Uncharacterized protein</fullName>
    </submittedName>
</protein>
<dbReference type="KEGG" id="psco:LY89DRAFT_721442"/>
<organism evidence="6 7">
    <name type="scientific">Mollisia scopiformis</name>
    <name type="common">Conifer needle endophyte fungus</name>
    <name type="synonym">Phialocephala scopiformis</name>
    <dbReference type="NCBI Taxonomy" id="149040"/>
    <lineage>
        <taxon>Eukaryota</taxon>
        <taxon>Fungi</taxon>
        <taxon>Dikarya</taxon>
        <taxon>Ascomycota</taxon>
        <taxon>Pezizomycotina</taxon>
        <taxon>Leotiomycetes</taxon>
        <taxon>Helotiales</taxon>
        <taxon>Mollisiaceae</taxon>
        <taxon>Mollisia</taxon>
    </lineage>
</organism>
<dbReference type="Gene3D" id="1.20.1070.10">
    <property type="entry name" value="Rhodopsin 7-helix transmembrane proteins"/>
    <property type="match status" value="1"/>
</dbReference>
<dbReference type="GeneID" id="28828377"/>
<evidence type="ECO:0000256" key="5">
    <source>
        <dbReference type="SAM" id="Phobius"/>
    </source>
</evidence>
<evidence type="ECO:0000256" key="4">
    <source>
        <dbReference type="ARBA" id="ARBA00023136"/>
    </source>
</evidence>
<dbReference type="Proteomes" id="UP000070700">
    <property type="component" value="Unassembled WGS sequence"/>
</dbReference>
<comment type="subcellular location">
    <subcellularLocation>
        <location evidence="1">Membrane</location>
        <topology evidence="1">Multi-pass membrane protein</topology>
    </subcellularLocation>
</comment>
<feature type="transmembrane region" description="Helical" evidence="5">
    <location>
        <begin position="93"/>
        <end position="114"/>
    </location>
</feature>
<keyword evidence="4 5" id="KW-0472">Membrane</keyword>
<reference evidence="6 7" key="1">
    <citation type="submission" date="2015-10" db="EMBL/GenBank/DDBJ databases">
        <title>Full genome of DAOMC 229536 Phialocephala scopiformis, a fungal endophyte of spruce producing the potent anti-insectan compound rugulosin.</title>
        <authorList>
            <consortium name="DOE Joint Genome Institute"/>
            <person name="Walker A.K."/>
            <person name="Frasz S.L."/>
            <person name="Seifert K.A."/>
            <person name="Miller J.D."/>
            <person name="Mondo S.J."/>
            <person name="Labutti K."/>
            <person name="Lipzen A."/>
            <person name="Dockter R."/>
            <person name="Kennedy M."/>
            <person name="Grigoriev I.V."/>
            <person name="Spatafora J.W."/>
        </authorList>
    </citation>
    <scope>NUCLEOTIDE SEQUENCE [LARGE SCALE GENOMIC DNA]</scope>
    <source>
        <strain evidence="6 7">CBS 120377</strain>
    </source>
</reference>
<dbReference type="STRING" id="149040.A0A194X0N9"/>
<dbReference type="PANTHER" id="PTHR23112:SF0">
    <property type="entry name" value="TRANSMEMBRANE PROTEIN 116"/>
    <property type="match status" value="1"/>
</dbReference>
<feature type="transmembrane region" description="Helical" evidence="5">
    <location>
        <begin position="50"/>
        <end position="73"/>
    </location>
</feature>
<dbReference type="PANTHER" id="PTHR23112">
    <property type="entry name" value="G PROTEIN-COUPLED RECEPTOR 157-RELATED"/>
    <property type="match status" value="1"/>
</dbReference>
<proteinExistence type="predicted"/>
<dbReference type="GO" id="GO:0004930">
    <property type="term" value="F:G protein-coupled receptor activity"/>
    <property type="evidence" value="ECO:0007669"/>
    <property type="project" value="TreeGrafter"/>
</dbReference>
<accession>A0A194X0N9</accession>
<evidence type="ECO:0000313" key="6">
    <source>
        <dbReference type="EMBL" id="KUJ13432.1"/>
    </source>
</evidence>